<accession>A0ACA9LV88</accession>
<keyword evidence="2" id="KW-1185">Reference proteome</keyword>
<name>A0ACA9LV88_9GLOM</name>
<protein>
    <submittedName>
        <fullName evidence="1">7978_t:CDS:1</fullName>
    </submittedName>
</protein>
<reference evidence="1" key="1">
    <citation type="submission" date="2021-06" db="EMBL/GenBank/DDBJ databases">
        <authorList>
            <person name="Kallberg Y."/>
            <person name="Tangrot J."/>
            <person name="Rosling A."/>
        </authorList>
    </citation>
    <scope>NUCLEOTIDE SEQUENCE</scope>
    <source>
        <strain evidence="1">CL356</strain>
    </source>
</reference>
<feature type="non-terminal residue" evidence="1">
    <location>
        <position position="1"/>
    </location>
</feature>
<evidence type="ECO:0000313" key="1">
    <source>
        <dbReference type="EMBL" id="CAG8548702.1"/>
    </source>
</evidence>
<organism evidence="1 2">
    <name type="scientific">Acaulospora colombiana</name>
    <dbReference type="NCBI Taxonomy" id="27376"/>
    <lineage>
        <taxon>Eukaryota</taxon>
        <taxon>Fungi</taxon>
        <taxon>Fungi incertae sedis</taxon>
        <taxon>Mucoromycota</taxon>
        <taxon>Glomeromycotina</taxon>
        <taxon>Glomeromycetes</taxon>
        <taxon>Diversisporales</taxon>
        <taxon>Acaulosporaceae</taxon>
        <taxon>Acaulospora</taxon>
    </lineage>
</organism>
<dbReference type="Proteomes" id="UP000789525">
    <property type="component" value="Unassembled WGS sequence"/>
</dbReference>
<proteinExistence type="predicted"/>
<sequence>SEEHTFQGLVKQYPLSTKVKIVAIVMALSILLEHSVANVCTDSQAAINGIEKI</sequence>
<evidence type="ECO:0000313" key="2">
    <source>
        <dbReference type="Proteomes" id="UP000789525"/>
    </source>
</evidence>
<comment type="caution">
    <text evidence="1">The sequence shown here is derived from an EMBL/GenBank/DDBJ whole genome shotgun (WGS) entry which is preliminary data.</text>
</comment>
<gene>
    <name evidence="1" type="ORF">ACOLOM_LOCUS4762</name>
</gene>
<dbReference type="EMBL" id="CAJVPT010008133">
    <property type="protein sequence ID" value="CAG8548702.1"/>
    <property type="molecule type" value="Genomic_DNA"/>
</dbReference>